<reference evidence="3 4" key="1">
    <citation type="submission" date="2016-10" db="EMBL/GenBank/DDBJ databases">
        <authorList>
            <person name="de Groot N.N."/>
        </authorList>
    </citation>
    <scope>NUCLEOTIDE SEQUENCE [LARGE SCALE GENOMIC DNA]</scope>
    <source>
        <strain evidence="3 4">DSM 16957</strain>
    </source>
</reference>
<gene>
    <name evidence="3" type="ORF">SAMN04488509_10272</name>
</gene>
<accession>A0A1G6U0G1</accession>
<dbReference type="Proteomes" id="UP000199603">
    <property type="component" value="Unassembled WGS sequence"/>
</dbReference>
<dbReference type="STRING" id="265719.SAMN04488509_10272"/>
<sequence>MKRDGINYSLVGAVVLVAFGLLLFALFSITGRSGKALRYHTHYANVTGLAPGAPVFYEGFRIGQVEEIHPDRSQGRTRYRVELAVRADWPIPEDSIAALQSTGLLADVAIAIREGESGAMLAEGEELASREGADLFVAMADLAGEVNALSKDRLRPMLESLAVRLESIGAAVDASAPALLSEAQALMGRLNTAADGVNAILDAPNREAIRASLANVQQLSAELSATQARADRLLESLNATVDENRPDLREAVADLERTLGTIARRIDSITHHLESSSRNMDEFTREIRRNPSRLIYTPPQDPVE</sequence>
<dbReference type="EMBL" id="FNAG01000002">
    <property type="protein sequence ID" value="SDD34097.1"/>
    <property type="molecule type" value="Genomic_DNA"/>
</dbReference>
<evidence type="ECO:0000259" key="2">
    <source>
        <dbReference type="Pfam" id="PF02470"/>
    </source>
</evidence>
<dbReference type="RefSeq" id="WP_091239642.1">
    <property type="nucleotide sequence ID" value="NZ_FNAG01000002.1"/>
</dbReference>
<evidence type="ECO:0000256" key="1">
    <source>
        <dbReference type="SAM" id="Phobius"/>
    </source>
</evidence>
<dbReference type="InterPro" id="IPR003399">
    <property type="entry name" value="Mce/MlaD"/>
</dbReference>
<dbReference type="AlphaFoldDB" id="A0A1G6U0G1"/>
<keyword evidence="4" id="KW-1185">Reference proteome</keyword>
<dbReference type="InterPro" id="IPR052336">
    <property type="entry name" value="MlaD_Phospholipid_Transporter"/>
</dbReference>
<dbReference type="PANTHER" id="PTHR33371:SF4">
    <property type="entry name" value="INTERMEMBRANE PHOSPHOLIPID TRANSPORT SYSTEM BINDING PROTEIN MLAD"/>
    <property type="match status" value="1"/>
</dbReference>
<dbReference type="Pfam" id="PF02470">
    <property type="entry name" value="MlaD"/>
    <property type="match status" value="1"/>
</dbReference>
<feature type="transmembrane region" description="Helical" evidence="1">
    <location>
        <begin position="6"/>
        <end position="29"/>
    </location>
</feature>
<evidence type="ECO:0000313" key="4">
    <source>
        <dbReference type="Proteomes" id="UP000199603"/>
    </source>
</evidence>
<name>A0A1G6U0G1_9GAMM</name>
<dbReference type="OrthoDB" id="6193911at2"/>
<keyword evidence="1" id="KW-1133">Transmembrane helix</keyword>
<proteinExistence type="predicted"/>
<feature type="domain" description="Mce/MlaD" evidence="2">
    <location>
        <begin position="37"/>
        <end position="115"/>
    </location>
</feature>
<keyword evidence="1" id="KW-0472">Membrane</keyword>
<evidence type="ECO:0000313" key="3">
    <source>
        <dbReference type="EMBL" id="SDD34097.1"/>
    </source>
</evidence>
<protein>
    <submittedName>
        <fullName evidence="3">Phospholipid/cholesterol/gamma-HCH transport system substrate-binding protein</fullName>
    </submittedName>
</protein>
<keyword evidence="1" id="KW-0812">Transmembrane</keyword>
<dbReference type="PANTHER" id="PTHR33371">
    <property type="entry name" value="INTERMEMBRANE PHOSPHOLIPID TRANSPORT SYSTEM BINDING PROTEIN MLAD-RELATED"/>
    <property type="match status" value="1"/>
</dbReference>
<organism evidence="3 4">
    <name type="scientific">Aquimonas voraii</name>
    <dbReference type="NCBI Taxonomy" id="265719"/>
    <lineage>
        <taxon>Bacteria</taxon>
        <taxon>Pseudomonadati</taxon>
        <taxon>Pseudomonadota</taxon>
        <taxon>Gammaproteobacteria</taxon>
        <taxon>Lysobacterales</taxon>
        <taxon>Lysobacteraceae</taxon>
        <taxon>Aquimonas</taxon>
    </lineage>
</organism>